<dbReference type="InterPro" id="IPR011990">
    <property type="entry name" value="TPR-like_helical_dom_sf"/>
</dbReference>
<feature type="chain" id="PRO_5045748634" description="TonB C-terminal domain-containing protein" evidence="10">
    <location>
        <begin position="24"/>
        <end position="716"/>
    </location>
</feature>
<reference evidence="13" key="1">
    <citation type="journal article" date="2019" name="Int. J. Syst. Evol. Microbiol.">
        <title>The Global Catalogue of Microorganisms (GCM) 10K type strain sequencing project: providing services to taxonomists for standard genome sequencing and annotation.</title>
        <authorList>
            <consortium name="The Broad Institute Genomics Platform"/>
            <consortium name="The Broad Institute Genome Sequencing Center for Infectious Disease"/>
            <person name="Wu L."/>
            <person name="Ma J."/>
        </authorList>
    </citation>
    <scope>NUCLEOTIDE SEQUENCE [LARGE SCALE GENOMIC DNA]</scope>
    <source>
        <strain evidence="13">NBRC 111981</strain>
    </source>
</reference>
<evidence type="ECO:0000256" key="7">
    <source>
        <dbReference type="ARBA" id="ARBA00022927"/>
    </source>
</evidence>
<comment type="caution">
    <text evidence="12">The sequence shown here is derived from an EMBL/GenBank/DDBJ whole genome shotgun (WGS) entry which is preliminary data.</text>
</comment>
<dbReference type="PANTHER" id="PTHR33446:SF2">
    <property type="entry name" value="PROTEIN TONB"/>
    <property type="match status" value="1"/>
</dbReference>
<name>A0ABQ5XFD8_9GAMM</name>
<keyword evidence="8" id="KW-1133">Transmembrane helix</keyword>
<dbReference type="Gene3D" id="3.30.1150.10">
    <property type="match status" value="2"/>
</dbReference>
<dbReference type="Proteomes" id="UP001156627">
    <property type="component" value="Unassembled WGS sequence"/>
</dbReference>
<dbReference type="SMART" id="SM00671">
    <property type="entry name" value="SEL1"/>
    <property type="match status" value="1"/>
</dbReference>
<evidence type="ECO:0000313" key="13">
    <source>
        <dbReference type="Proteomes" id="UP001156627"/>
    </source>
</evidence>
<evidence type="ECO:0000256" key="9">
    <source>
        <dbReference type="ARBA" id="ARBA00023136"/>
    </source>
</evidence>
<dbReference type="NCBIfam" id="TIGR01352">
    <property type="entry name" value="tonB_Cterm"/>
    <property type="match status" value="2"/>
</dbReference>
<dbReference type="EMBL" id="BSOA01000048">
    <property type="protein sequence ID" value="GLQ90247.1"/>
    <property type="molecule type" value="Genomic_DNA"/>
</dbReference>
<comment type="subcellular location">
    <subcellularLocation>
        <location evidence="1">Cell inner membrane</location>
        <topology evidence="1">Single-pass membrane protein</topology>
        <orientation evidence="1">Periplasmic side</orientation>
    </subcellularLocation>
</comment>
<keyword evidence="13" id="KW-1185">Reference proteome</keyword>
<organism evidence="12 13">
    <name type="scientific">Dyella flagellata</name>
    <dbReference type="NCBI Taxonomy" id="1867833"/>
    <lineage>
        <taxon>Bacteria</taxon>
        <taxon>Pseudomonadati</taxon>
        <taxon>Pseudomonadota</taxon>
        <taxon>Gammaproteobacteria</taxon>
        <taxon>Lysobacterales</taxon>
        <taxon>Rhodanobacteraceae</taxon>
        <taxon>Dyella</taxon>
    </lineage>
</organism>
<dbReference type="InterPro" id="IPR006597">
    <property type="entry name" value="Sel1-like"/>
</dbReference>
<evidence type="ECO:0000256" key="10">
    <source>
        <dbReference type="SAM" id="SignalP"/>
    </source>
</evidence>
<keyword evidence="9" id="KW-0472">Membrane</keyword>
<evidence type="ECO:0000313" key="12">
    <source>
        <dbReference type="EMBL" id="GLQ90247.1"/>
    </source>
</evidence>
<dbReference type="Gene3D" id="1.25.40.10">
    <property type="entry name" value="Tetratricopeptide repeat domain"/>
    <property type="match status" value="1"/>
</dbReference>
<dbReference type="PANTHER" id="PTHR33446">
    <property type="entry name" value="PROTEIN TONB-RELATED"/>
    <property type="match status" value="1"/>
</dbReference>
<evidence type="ECO:0000259" key="11">
    <source>
        <dbReference type="PROSITE" id="PS52015"/>
    </source>
</evidence>
<keyword evidence="3" id="KW-0813">Transport</keyword>
<proteinExistence type="inferred from homology"/>
<dbReference type="SUPFAM" id="SSF81901">
    <property type="entry name" value="HCP-like"/>
    <property type="match status" value="1"/>
</dbReference>
<dbReference type="PROSITE" id="PS52015">
    <property type="entry name" value="TONB_CTD"/>
    <property type="match status" value="2"/>
</dbReference>
<keyword evidence="5" id="KW-0997">Cell inner membrane</keyword>
<evidence type="ECO:0000256" key="1">
    <source>
        <dbReference type="ARBA" id="ARBA00004383"/>
    </source>
</evidence>
<evidence type="ECO:0000256" key="2">
    <source>
        <dbReference type="ARBA" id="ARBA00006555"/>
    </source>
</evidence>
<dbReference type="InterPro" id="IPR006260">
    <property type="entry name" value="TonB/TolA_C"/>
</dbReference>
<feature type="domain" description="TonB C-terminal" evidence="11">
    <location>
        <begin position="501"/>
        <end position="597"/>
    </location>
</feature>
<feature type="domain" description="TonB C-terminal" evidence="11">
    <location>
        <begin position="408"/>
        <end position="504"/>
    </location>
</feature>
<dbReference type="Pfam" id="PF03544">
    <property type="entry name" value="TonB_C"/>
    <property type="match status" value="1"/>
</dbReference>
<evidence type="ECO:0000256" key="5">
    <source>
        <dbReference type="ARBA" id="ARBA00022519"/>
    </source>
</evidence>
<keyword evidence="6" id="KW-0812">Transmembrane</keyword>
<sequence length="716" mass="76155">MGKKTVLAAVLVGGLVGVMSLWAQSSPSAADAPPDADLKAAFTAYHHGDYAPFLKLIQPRAAKGEPGARTMLGLIYHDGLAVPKDDAKAANLFGQAALAGAPLAEEQLGDLYFEGRVAGMRNPVVGYALSEAALVHMTDTLERPKILARLRSERRSMTVGQITQARVLGDEIQRLGMLAALRDYLGDSAADQVLCQVPVGPNICDKISGGIQKMTLWVDALGQINRSGKQPTLAELKWLFMRNAMMVPQPEVVITVDGDGALVSNTVQLLLAEAKSAGIALVSVVPGKSLDSVPQAGEHHLSFIPAEVLADPESQVVAAFPSPVAPRFVPDGQPVLVWLDEQGKVTAARLDARYPVVKPDEDAIQKASQFTYEPCVQGDVGTPCLVELMVPVSTPLQLDTAAGHKHELTVVHGSLLTRTNPIYPAEAISAMHEGNVTLLIHVNAKGLPTDISVTQSSGFRELDQAAEDAVKNWTFKPQTIEGVASDSVMQLPVAFALKTSQAKAAQNGSKLDGEPWPLDAQGHIAKGTTILFILVDYRGVPVKACIEKSSGNGVLDSSAMKRMTTHRFQPEIKGGFPAASYVRVPVAFGVPPDNVLASNPLLINTECQPQPVPGVSPAELALLDERQLTVSPTPAGQVPDIGQPWPVDGSGRLVSLNAYASVLVDQAGHVVQFEGFKPENYAAFDAIASRLVTKMTFSSSDAKHWQVVAFRFRAGN</sequence>
<feature type="signal peptide" evidence="10">
    <location>
        <begin position="1"/>
        <end position="23"/>
    </location>
</feature>
<dbReference type="InterPro" id="IPR051045">
    <property type="entry name" value="TonB-dependent_transducer"/>
</dbReference>
<evidence type="ECO:0000256" key="4">
    <source>
        <dbReference type="ARBA" id="ARBA00022475"/>
    </source>
</evidence>
<keyword evidence="10" id="KW-0732">Signal</keyword>
<accession>A0ABQ5XFD8</accession>
<keyword evidence="7" id="KW-0653">Protein transport</keyword>
<dbReference type="RefSeq" id="WP_284333672.1">
    <property type="nucleotide sequence ID" value="NZ_BSOA01000048.1"/>
</dbReference>
<keyword evidence="4" id="KW-1003">Cell membrane</keyword>
<evidence type="ECO:0000256" key="8">
    <source>
        <dbReference type="ARBA" id="ARBA00022989"/>
    </source>
</evidence>
<gene>
    <name evidence="12" type="ORF">GCM10007898_38220</name>
</gene>
<evidence type="ECO:0000256" key="6">
    <source>
        <dbReference type="ARBA" id="ARBA00022692"/>
    </source>
</evidence>
<evidence type="ECO:0000256" key="3">
    <source>
        <dbReference type="ARBA" id="ARBA00022448"/>
    </source>
</evidence>
<protein>
    <recommendedName>
        <fullName evidence="11">TonB C-terminal domain-containing protein</fullName>
    </recommendedName>
</protein>
<dbReference type="SUPFAM" id="SSF74653">
    <property type="entry name" value="TolA/TonB C-terminal domain"/>
    <property type="match status" value="2"/>
</dbReference>
<dbReference type="InterPro" id="IPR037682">
    <property type="entry name" value="TonB_C"/>
</dbReference>
<comment type="similarity">
    <text evidence="2">Belongs to the TonB family.</text>
</comment>